<dbReference type="OrthoDB" id="1729225at2759"/>
<name>A0A8J5XY23_9ROSI</name>
<proteinExistence type="predicted"/>
<evidence type="ECO:0000313" key="1">
    <source>
        <dbReference type="EMBL" id="KAG8478616.1"/>
    </source>
</evidence>
<dbReference type="Proteomes" id="UP000701853">
    <property type="component" value="Chromosome 11"/>
</dbReference>
<sequence length="379" mass="43855">MLLTSLSLRMAWAVGKIMSAEKINREAMYRSTKEEVSSMALNEGVILVKFGNTNDRTRILNLTPWLFDHYLFVMLPFVKGQESDNYVVIDVGKAIGEVVAINWRDRDGGWTDYIRIRVLRPFRRVSHLVGSEGTETVCTIKYESKENNGNKAGNGDENEFTTLKGKEKEKVKVGEEESESCSLMEKCPTKSVRDRGDKMKCKRKRTKWSNGENNEEIFHLRRWWLVTSPAKSNKVFFLELSWAWEPYDIANNPDVVFLCETIMHSKNFTRVRNLCRMSDGIDVSIQNYVNHHIDSLIQLESQNSLRFKGFYGHANPNLRNILRTIGSSVKEDWIVVGNFDAIINDAKKERGHRKSRVTMDEFIYVMEELTLIDMKTDKD</sequence>
<reference evidence="1 2" key="1">
    <citation type="journal article" date="2021" name="bioRxiv">
        <title>The Gossypium anomalum genome as a resource for cotton improvement and evolutionary analysis of hybrid incompatibility.</title>
        <authorList>
            <person name="Grover C.E."/>
            <person name="Yuan D."/>
            <person name="Arick M.A."/>
            <person name="Miller E.R."/>
            <person name="Hu G."/>
            <person name="Peterson D.G."/>
            <person name="Wendel J.F."/>
            <person name="Udall J.A."/>
        </authorList>
    </citation>
    <scope>NUCLEOTIDE SEQUENCE [LARGE SCALE GENOMIC DNA]</scope>
    <source>
        <strain evidence="1">JFW-Udall</strain>
        <tissue evidence="1">Leaf</tissue>
    </source>
</reference>
<accession>A0A8J5XY23</accession>
<organism evidence="1 2">
    <name type="scientific">Gossypium anomalum</name>
    <dbReference type="NCBI Taxonomy" id="47600"/>
    <lineage>
        <taxon>Eukaryota</taxon>
        <taxon>Viridiplantae</taxon>
        <taxon>Streptophyta</taxon>
        <taxon>Embryophyta</taxon>
        <taxon>Tracheophyta</taxon>
        <taxon>Spermatophyta</taxon>
        <taxon>Magnoliopsida</taxon>
        <taxon>eudicotyledons</taxon>
        <taxon>Gunneridae</taxon>
        <taxon>Pentapetalae</taxon>
        <taxon>rosids</taxon>
        <taxon>malvids</taxon>
        <taxon>Malvales</taxon>
        <taxon>Malvaceae</taxon>
        <taxon>Malvoideae</taxon>
        <taxon>Gossypium</taxon>
    </lineage>
</organism>
<gene>
    <name evidence="1" type="ORF">CXB51_028430</name>
</gene>
<comment type="caution">
    <text evidence="1">The sequence shown here is derived from an EMBL/GenBank/DDBJ whole genome shotgun (WGS) entry which is preliminary data.</text>
</comment>
<dbReference type="EMBL" id="JAHUZN010000011">
    <property type="protein sequence ID" value="KAG8478616.1"/>
    <property type="molecule type" value="Genomic_DNA"/>
</dbReference>
<protein>
    <recommendedName>
        <fullName evidence="3">DUF4283 domain-containing protein</fullName>
    </recommendedName>
</protein>
<evidence type="ECO:0000313" key="2">
    <source>
        <dbReference type="Proteomes" id="UP000701853"/>
    </source>
</evidence>
<dbReference type="AlphaFoldDB" id="A0A8J5XY23"/>
<keyword evidence="2" id="KW-1185">Reference proteome</keyword>
<evidence type="ECO:0008006" key="3">
    <source>
        <dbReference type="Google" id="ProtNLM"/>
    </source>
</evidence>